<evidence type="ECO:0000313" key="3">
    <source>
        <dbReference type="EMBL" id="PZQ57092.1"/>
    </source>
</evidence>
<name>A0A2W5NU43_9SPHN</name>
<proteinExistence type="predicted"/>
<dbReference type="AlphaFoldDB" id="A0A2W5NU43"/>
<feature type="chain" id="PRO_5016165816" description="Lipoprotein" evidence="2">
    <location>
        <begin position="24"/>
        <end position="109"/>
    </location>
</feature>
<organism evidence="3 4">
    <name type="scientific">Novosphingobium pentaromativorans</name>
    <dbReference type="NCBI Taxonomy" id="205844"/>
    <lineage>
        <taxon>Bacteria</taxon>
        <taxon>Pseudomonadati</taxon>
        <taxon>Pseudomonadota</taxon>
        <taxon>Alphaproteobacteria</taxon>
        <taxon>Sphingomonadales</taxon>
        <taxon>Sphingomonadaceae</taxon>
        <taxon>Novosphingobium</taxon>
    </lineage>
</organism>
<evidence type="ECO:0000256" key="2">
    <source>
        <dbReference type="SAM" id="SignalP"/>
    </source>
</evidence>
<feature type="region of interest" description="Disordered" evidence="1">
    <location>
        <begin position="61"/>
        <end position="96"/>
    </location>
</feature>
<gene>
    <name evidence="3" type="ORF">DI555_02970</name>
</gene>
<dbReference type="Proteomes" id="UP000249082">
    <property type="component" value="Unassembled WGS sequence"/>
</dbReference>
<reference evidence="3 4" key="1">
    <citation type="submission" date="2017-08" db="EMBL/GenBank/DDBJ databases">
        <title>Infants hospitalized years apart are colonized by the same room-sourced microbial strains.</title>
        <authorList>
            <person name="Brooks B."/>
            <person name="Olm M.R."/>
            <person name="Firek B.A."/>
            <person name="Baker R."/>
            <person name="Thomas B.C."/>
            <person name="Morowitz M.J."/>
            <person name="Banfield J.F."/>
        </authorList>
    </citation>
    <scope>NUCLEOTIDE SEQUENCE [LARGE SCALE GENOMIC DNA]</scope>
    <source>
        <strain evidence="3">S2_005_002_R2_33</strain>
    </source>
</reference>
<comment type="caution">
    <text evidence="3">The sequence shown here is derived from an EMBL/GenBank/DDBJ whole genome shotgun (WGS) entry which is preliminary data.</text>
</comment>
<protein>
    <recommendedName>
        <fullName evidence="5">Lipoprotein</fullName>
    </recommendedName>
</protein>
<evidence type="ECO:0000313" key="4">
    <source>
        <dbReference type="Proteomes" id="UP000249082"/>
    </source>
</evidence>
<feature type="compositionally biased region" description="Low complexity" evidence="1">
    <location>
        <begin position="67"/>
        <end position="96"/>
    </location>
</feature>
<sequence length="109" mass="10655">MTPPRTASPKLALLAACACLALGACKKEESPSQQAAAGAKILPRSVGDDMLPYDTVRSQSPLAAPEAATRGSSAPRAAASEAAAPEDSAADAAAAAAADVEAAAARPVQ</sequence>
<evidence type="ECO:0000256" key="1">
    <source>
        <dbReference type="SAM" id="MobiDB-lite"/>
    </source>
</evidence>
<dbReference type="PROSITE" id="PS51257">
    <property type="entry name" value="PROKAR_LIPOPROTEIN"/>
    <property type="match status" value="1"/>
</dbReference>
<dbReference type="EMBL" id="QFPX01000002">
    <property type="protein sequence ID" value="PZQ57092.1"/>
    <property type="molecule type" value="Genomic_DNA"/>
</dbReference>
<feature type="signal peptide" evidence="2">
    <location>
        <begin position="1"/>
        <end position="23"/>
    </location>
</feature>
<evidence type="ECO:0008006" key="5">
    <source>
        <dbReference type="Google" id="ProtNLM"/>
    </source>
</evidence>
<keyword evidence="2" id="KW-0732">Signal</keyword>
<accession>A0A2W5NU43</accession>